<proteinExistence type="predicted"/>
<dbReference type="AlphaFoldDB" id="A0AAV3SMG2"/>
<organism evidence="2 5">
    <name type="scientific">Halococcus dombrowskii</name>
    <dbReference type="NCBI Taxonomy" id="179637"/>
    <lineage>
        <taxon>Archaea</taxon>
        <taxon>Methanobacteriati</taxon>
        <taxon>Methanobacteriota</taxon>
        <taxon>Stenosarchaea group</taxon>
        <taxon>Halobacteria</taxon>
        <taxon>Halobacteriales</taxon>
        <taxon>Halococcaceae</taxon>
        <taxon>Halococcus</taxon>
    </lineage>
</organism>
<evidence type="ECO:0000313" key="2">
    <source>
        <dbReference type="EMBL" id="GAA0477460.1"/>
    </source>
</evidence>
<dbReference type="GeneID" id="71760572"/>
<keyword evidence="1" id="KW-0472">Membrane</keyword>
<evidence type="ECO:0000313" key="3">
    <source>
        <dbReference type="EMBL" id="UOO95485.1"/>
    </source>
</evidence>
<dbReference type="Proteomes" id="UP001500962">
    <property type="component" value="Unassembled WGS sequence"/>
</dbReference>
<gene>
    <name evidence="2" type="ORF">GCM10008985_37300</name>
    <name evidence="3" type="ORF">MUK72_01950</name>
</gene>
<keyword evidence="4" id="KW-1185">Reference proteome</keyword>
<reference evidence="2" key="3">
    <citation type="submission" date="2023-12" db="EMBL/GenBank/DDBJ databases">
        <authorList>
            <person name="Sun Q."/>
            <person name="Inoue M."/>
        </authorList>
    </citation>
    <scope>NUCLEOTIDE SEQUENCE</scope>
    <source>
        <strain evidence="2">JCM 12289</strain>
    </source>
</reference>
<evidence type="ECO:0000313" key="4">
    <source>
        <dbReference type="Proteomes" id="UP000830542"/>
    </source>
</evidence>
<dbReference type="EMBL" id="CP095005">
    <property type="protein sequence ID" value="UOO95485.1"/>
    <property type="molecule type" value="Genomic_DNA"/>
</dbReference>
<keyword evidence="1" id="KW-1133">Transmembrane helix</keyword>
<accession>A0AAV3SMG2</accession>
<protein>
    <submittedName>
        <fullName evidence="2">Uncharacterized protein</fullName>
    </submittedName>
</protein>
<reference evidence="3" key="2">
    <citation type="submission" date="2022-04" db="EMBL/GenBank/DDBJ databases">
        <title>Sequencing and genomic assembly of Halococcus dombrowskii.</title>
        <authorList>
            <person name="Lim S.W."/>
            <person name="MacLea K.S."/>
        </authorList>
    </citation>
    <scope>NUCLEOTIDE SEQUENCE</scope>
    <source>
        <strain evidence="3">H4</strain>
    </source>
</reference>
<name>A0AAV3SMG2_HALDO</name>
<evidence type="ECO:0000313" key="5">
    <source>
        <dbReference type="Proteomes" id="UP001500962"/>
    </source>
</evidence>
<feature type="transmembrane region" description="Helical" evidence="1">
    <location>
        <begin position="41"/>
        <end position="62"/>
    </location>
</feature>
<sequence>MGVRLDQESFDDARRAEVGAVAGATGTVVAIGSGASGPVEIALVTGLAALVIGYGIMLTTMVERS</sequence>
<dbReference type="Proteomes" id="UP000830542">
    <property type="component" value="Chromosome"/>
</dbReference>
<keyword evidence="1" id="KW-0812">Transmembrane</keyword>
<reference evidence="2" key="1">
    <citation type="journal article" date="2014" name="Int. J. Syst. Evol. Microbiol.">
        <title>Complete genome sequence of Corynebacterium casei LMG S-19264T (=DSM 44701T), isolated from a smear-ripened cheese.</title>
        <authorList>
            <consortium name="US DOE Joint Genome Institute (JGI-PGF)"/>
            <person name="Walter F."/>
            <person name="Albersmeier A."/>
            <person name="Kalinowski J."/>
            <person name="Ruckert C."/>
        </authorList>
    </citation>
    <scope>NUCLEOTIDE SEQUENCE</scope>
    <source>
        <strain evidence="2">JCM 12289</strain>
    </source>
</reference>
<dbReference type="EMBL" id="BAAADN010000089">
    <property type="protein sequence ID" value="GAA0477460.1"/>
    <property type="molecule type" value="Genomic_DNA"/>
</dbReference>
<evidence type="ECO:0000256" key="1">
    <source>
        <dbReference type="SAM" id="Phobius"/>
    </source>
</evidence>
<dbReference type="KEGG" id="hdo:MUK72_01950"/>
<dbReference type="RefSeq" id="WP_244703296.1">
    <property type="nucleotide sequence ID" value="NZ_BAAADN010000089.1"/>
</dbReference>